<reference evidence="2 3" key="1">
    <citation type="submission" date="2018-08" db="EMBL/GenBank/DDBJ databases">
        <authorList>
            <person name="Laetsch R D."/>
            <person name="Stevens L."/>
            <person name="Kumar S."/>
            <person name="Blaxter L. M."/>
        </authorList>
    </citation>
    <scope>NUCLEOTIDE SEQUENCE [LARGE SCALE GENOMIC DNA]</scope>
</reference>
<dbReference type="STRING" id="6277.A0A498T1Q6"/>
<proteinExistence type="predicted"/>
<dbReference type="PANTHER" id="PTHR31569:SF4">
    <property type="entry name" value="SWIM-TYPE DOMAIN-CONTAINING PROTEIN"/>
    <property type="match status" value="1"/>
</dbReference>
<feature type="non-terminal residue" evidence="2">
    <location>
        <position position="353"/>
    </location>
</feature>
<dbReference type="InterPro" id="IPR048325">
    <property type="entry name" value="ZSWIM3_N"/>
</dbReference>
<dbReference type="Pfam" id="PF21599">
    <property type="entry name" value="ZSWIM3_N"/>
    <property type="match status" value="1"/>
</dbReference>
<name>A0A498T1Q6_ACAVI</name>
<gene>
    <name evidence="2" type="ORF">NAV_LOCUS9987</name>
</gene>
<accession>A0A498T1Q6</accession>
<keyword evidence="3" id="KW-1185">Reference proteome</keyword>
<sequence>MIPPSSAKRNCIESELPNTNQRYGNRTFSTFTPAEQEELRRKASKIYEGATFQSFDEFEEYLEAYKIVWNYPYRRASSEHLRDGEGRIINRFKYKYVVFHCAHYGLPRVGKRPNQSYLPLGCQARFRLNSDTTNGCLRISSFHKEHKNHDSTEEDYLRVINKKRRYLTKETTPTYDNNEETMLNVNEHTNVRDIAENIFAPVLSSPGNFTLPRSFQENFAFVPIIHSTMMEHGMQQMIQQNTDFILQQLFAIWLSYRLHRIEYLIMNAYIINCGRYLPLEVYLPFICGIYGADYHLSEWSNAQLRNVMALLQQPPEMLLQGLLPSDISINEVKQVRPPGIQRAITAIREEKLK</sequence>
<evidence type="ECO:0000259" key="1">
    <source>
        <dbReference type="Pfam" id="PF21599"/>
    </source>
</evidence>
<dbReference type="Proteomes" id="UP000276991">
    <property type="component" value="Unassembled WGS sequence"/>
</dbReference>
<dbReference type="PANTHER" id="PTHR31569">
    <property type="entry name" value="SWIM-TYPE DOMAIN-CONTAINING PROTEIN"/>
    <property type="match status" value="1"/>
</dbReference>
<dbReference type="AlphaFoldDB" id="A0A498T1Q6"/>
<dbReference type="OrthoDB" id="5856466at2759"/>
<organism evidence="2 3">
    <name type="scientific">Acanthocheilonema viteae</name>
    <name type="common">Filarial nematode worm</name>
    <name type="synonym">Dipetalonema viteae</name>
    <dbReference type="NCBI Taxonomy" id="6277"/>
    <lineage>
        <taxon>Eukaryota</taxon>
        <taxon>Metazoa</taxon>
        <taxon>Ecdysozoa</taxon>
        <taxon>Nematoda</taxon>
        <taxon>Chromadorea</taxon>
        <taxon>Rhabditida</taxon>
        <taxon>Spirurina</taxon>
        <taxon>Spiruromorpha</taxon>
        <taxon>Filarioidea</taxon>
        <taxon>Onchocercidae</taxon>
        <taxon>Acanthocheilonema</taxon>
    </lineage>
</organism>
<dbReference type="InterPro" id="IPR052579">
    <property type="entry name" value="Zinc_finger_SWIM"/>
</dbReference>
<feature type="domain" description="ZSWIM3 N-terminal" evidence="1">
    <location>
        <begin position="49"/>
        <end position="148"/>
    </location>
</feature>
<protein>
    <recommendedName>
        <fullName evidence="1">ZSWIM3 N-terminal domain-containing protein</fullName>
    </recommendedName>
</protein>
<evidence type="ECO:0000313" key="2">
    <source>
        <dbReference type="EMBL" id="VBB35196.1"/>
    </source>
</evidence>
<dbReference type="EMBL" id="UPTC01005078">
    <property type="protein sequence ID" value="VBB35196.1"/>
    <property type="molecule type" value="Genomic_DNA"/>
</dbReference>
<evidence type="ECO:0000313" key="3">
    <source>
        <dbReference type="Proteomes" id="UP000276991"/>
    </source>
</evidence>